<dbReference type="AlphaFoldDB" id="A0A4Q2U7D1"/>
<reference evidence="4 5" key="1">
    <citation type="submission" date="2018-12" db="EMBL/GenBank/DDBJ databases">
        <authorList>
            <person name="Grouzdev D.S."/>
            <person name="Krutkina M.S."/>
        </authorList>
    </citation>
    <scope>NUCLEOTIDE SEQUENCE [LARGE SCALE GENOMIC DNA]</scope>
    <source>
        <strain evidence="4 5">RmlP026</strain>
    </source>
</reference>
<dbReference type="OrthoDB" id="1247465at2"/>
<evidence type="ECO:0000256" key="2">
    <source>
        <dbReference type="SAM" id="SignalP"/>
    </source>
</evidence>
<gene>
    <name evidence="4" type="ORF">D3273_09170</name>
</gene>
<proteinExistence type="predicted"/>
<dbReference type="Proteomes" id="UP000290759">
    <property type="component" value="Unassembled WGS sequence"/>
</dbReference>
<accession>A0A4Q2U7D1</accession>
<keyword evidence="2" id="KW-0732">Signal</keyword>
<dbReference type="SUPFAM" id="SSF101874">
    <property type="entry name" value="YceI-like"/>
    <property type="match status" value="1"/>
</dbReference>
<evidence type="ECO:0000259" key="3">
    <source>
        <dbReference type="SMART" id="SM00867"/>
    </source>
</evidence>
<dbReference type="InterPro" id="IPR036761">
    <property type="entry name" value="TTHA0802/YceI-like_sf"/>
</dbReference>
<reference evidence="4 5" key="2">
    <citation type="submission" date="2019-02" db="EMBL/GenBank/DDBJ databases">
        <title>'Lichenibacterium ramalinii' gen. nov. sp. nov., 'Lichenibacterium minor' gen. nov. sp. nov.</title>
        <authorList>
            <person name="Pankratov T."/>
        </authorList>
    </citation>
    <scope>NUCLEOTIDE SEQUENCE [LARGE SCALE GENOMIC DNA]</scope>
    <source>
        <strain evidence="4 5">RmlP026</strain>
    </source>
</reference>
<dbReference type="InterPro" id="IPR007372">
    <property type="entry name" value="Lipid/polyisoprenoid-bd_YceI"/>
</dbReference>
<dbReference type="Pfam" id="PF04264">
    <property type="entry name" value="YceI"/>
    <property type="match status" value="1"/>
</dbReference>
<dbReference type="SMART" id="SM00867">
    <property type="entry name" value="YceI"/>
    <property type="match status" value="1"/>
</dbReference>
<feature type="chain" id="PRO_5020397786" evidence="2">
    <location>
        <begin position="21"/>
        <end position="185"/>
    </location>
</feature>
<comment type="caution">
    <text evidence="4">The sequence shown here is derived from an EMBL/GenBank/DDBJ whole genome shotgun (WGS) entry which is preliminary data.</text>
</comment>
<evidence type="ECO:0000313" key="5">
    <source>
        <dbReference type="Proteomes" id="UP000290759"/>
    </source>
</evidence>
<dbReference type="EMBL" id="QYBB01000008">
    <property type="protein sequence ID" value="RYC32330.1"/>
    <property type="molecule type" value="Genomic_DNA"/>
</dbReference>
<name>A0A4Q2U7D1_9HYPH</name>
<keyword evidence="5" id="KW-1185">Reference proteome</keyword>
<sequence length="185" mass="19169">MRCTSMAAAALLIGAGAAQAATWTVDPAKSRLGFTGSQTGTPFSGRFKTWTAAIDFDPAHPEAGRVSVKVDTASASTDDPQKDEALPTPDWFDASSFTTATFDAAGFAPKGGDAYETTGKLTLRGTAKDVVLPFTLTLTGDQAHAVGHAKLVRTDFGVGQGAWTSGDYVALDVAVDLDLVATRQP</sequence>
<evidence type="ECO:0000256" key="1">
    <source>
        <dbReference type="SAM" id="MobiDB-lite"/>
    </source>
</evidence>
<feature type="domain" description="Lipid/polyisoprenoid-binding YceI-like" evidence="3">
    <location>
        <begin position="22"/>
        <end position="182"/>
    </location>
</feature>
<protein>
    <submittedName>
        <fullName evidence="4">Polyisoprenoid-binding protein</fullName>
    </submittedName>
</protein>
<evidence type="ECO:0000313" key="4">
    <source>
        <dbReference type="EMBL" id="RYC32330.1"/>
    </source>
</evidence>
<dbReference type="PANTHER" id="PTHR34406:SF1">
    <property type="entry name" value="PROTEIN YCEI"/>
    <property type="match status" value="1"/>
</dbReference>
<organism evidence="4 5">
    <name type="scientific">Lichenibacterium minor</name>
    <dbReference type="NCBI Taxonomy" id="2316528"/>
    <lineage>
        <taxon>Bacteria</taxon>
        <taxon>Pseudomonadati</taxon>
        <taxon>Pseudomonadota</taxon>
        <taxon>Alphaproteobacteria</taxon>
        <taxon>Hyphomicrobiales</taxon>
        <taxon>Lichenihabitantaceae</taxon>
        <taxon>Lichenibacterium</taxon>
    </lineage>
</organism>
<dbReference type="PANTHER" id="PTHR34406">
    <property type="entry name" value="PROTEIN YCEI"/>
    <property type="match status" value="1"/>
</dbReference>
<dbReference type="Gene3D" id="2.40.128.110">
    <property type="entry name" value="Lipid/polyisoprenoid-binding, YceI-like"/>
    <property type="match status" value="1"/>
</dbReference>
<feature type="region of interest" description="Disordered" evidence="1">
    <location>
        <begin position="70"/>
        <end position="89"/>
    </location>
</feature>
<feature type="signal peptide" evidence="2">
    <location>
        <begin position="1"/>
        <end position="20"/>
    </location>
</feature>